<comment type="subcellular location">
    <subcellularLocation>
        <location evidence="1">Membrane</location>
    </subcellularLocation>
</comment>
<dbReference type="AlphaFoldDB" id="A0A2A8D0Q9"/>
<keyword evidence="3" id="KW-0732">Signal</keyword>
<dbReference type="Pfam" id="PF01103">
    <property type="entry name" value="Omp85"/>
    <property type="match status" value="1"/>
</dbReference>
<gene>
    <name evidence="5" type="ORF">CRI94_05910</name>
</gene>
<dbReference type="Proteomes" id="UP000220102">
    <property type="component" value="Unassembled WGS sequence"/>
</dbReference>
<organism evidence="5 6">
    <name type="scientific">Longibacter salinarum</name>
    <dbReference type="NCBI Taxonomy" id="1850348"/>
    <lineage>
        <taxon>Bacteria</taxon>
        <taxon>Pseudomonadati</taxon>
        <taxon>Rhodothermota</taxon>
        <taxon>Rhodothermia</taxon>
        <taxon>Rhodothermales</taxon>
        <taxon>Salisaetaceae</taxon>
        <taxon>Longibacter</taxon>
    </lineage>
</organism>
<keyword evidence="2" id="KW-0472">Membrane</keyword>
<evidence type="ECO:0000313" key="5">
    <source>
        <dbReference type="EMBL" id="PEN14559.1"/>
    </source>
</evidence>
<proteinExistence type="predicted"/>
<dbReference type="RefSeq" id="WP_098074732.1">
    <property type="nucleotide sequence ID" value="NZ_PDEQ01000002.1"/>
</dbReference>
<evidence type="ECO:0000313" key="6">
    <source>
        <dbReference type="Proteomes" id="UP000220102"/>
    </source>
</evidence>
<feature type="signal peptide" evidence="3">
    <location>
        <begin position="1"/>
        <end position="34"/>
    </location>
</feature>
<accession>A0A2A8D0Q9</accession>
<evidence type="ECO:0000256" key="1">
    <source>
        <dbReference type="ARBA" id="ARBA00004370"/>
    </source>
</evidence>
<keyword evidence="6" id="KW-1185">Reference proteome</keyword>
<evidence type="ECO:0000259" key="4">
    <source>
        <dbReference type="Pfam" id="PF01103"/>
    </source>
</evidence>
<feature type="domain" description="Bacterial surface antigen (D15)" evidence="4">
    <location>
        <begin position="307"/>
        <end position="599"/>
    </location>
</feature>
<dbReference type="EMBL" id="PDEQ01000002">
    <property type="protein sequence ID" value="PEN14559.1"/>
    <property type="molecule type" value="Genomic_DNA"/>
</dbReference>
<evidence type="ECO:0000256" key="2">
    <source>
        <dbReference type="ARBA" id="ARBA00023136"/>
    </source>
</evidence>
<dbReference type="InterPro" id="IPR000184">
    <property type="entry name" value="Bac_surfAg_D15"/>
</dbReference>
<feature type="chain" id="PRO_5012789421" description="Bacterial surface antigen (D15) domain-containing protein" evidence="3">
    <location>
        <begin position="35"/>
        <end position="603"/>
    </location>
</feature>
<reference evidence="5 6" key="1">
    <citation type="submission" date="2017-10" db="EMBL/GenBank/DDBJ databases">
        <title>Draft genome of Longibacter Salinarum.</title>
        <authorList>
            <person name="Goh K.M."/>
            <person name="Shamsir M.S."/>
            <person name="Lim S.W."/>
        </authorList>
    </citation>
    <scope>NUCLEOTIDE SEQUENCE [LARGE SCALE GENOMIC DNA]</scope>
    <source>
        <strain evidence="5 6">KCTC 52045</strain>
    </source>
</reference>
<protein>
    <recommendedName>
        <fullName evidence="4">Bacterial surface antigen (D15) domain-containing protein</fullName>
    </recommendedName>
</protein>
<dbReference type="OrthoDB" id="9811416at2"/>
<sequence length="603" mass="65885">MAGRTNIHRLYFTLRAVLLLASGCLYVFMSSAYASPSSALHSTSRDTTTTWTLFVDGAETEWPTPPPNIPVDSAGIAGTQVVESMRKDGFYTARLDSVIADTGTTPPEIAVYVRRGPEVVLGTVLVSGGDSLGRGRVQSMLDIPTGRPLTEDQLHARINRILTAHEEIGYPLAEVRIDSVWIDESKRPPELGIGVTVESGPQLWLKRIVLPPGTRTSPRFVARLGGLQLGDPLRNYDPVGLRESLQQTAVFDSVGTPRLRTDADGGATLFVPVRDMSPGTFDILLGYLPGSDGEGQLIGTGRLALRNVFGAGRQLRLSLDRRPEQVSLLDVRGIDPFVAGRPIRVELAFKGEQRDSTFSERAYRASVGLQPKPTWSLSLTGSREVLRPGQGGTTIVRGEQQIPRATSLFYGLSAQIQKLNDRQNPRRGVEADILVEQGRKRRSLRQVVDADTIAQSKTLRQERIITTARLYVPTFKRQVVALGVDAQLLRSDEYDGSDLFQLGGSQSLRGYDEDRYAGRITLRSLVEYRVQIDPSSYAFAFLDLGFVDTPDTAELNEAQRVLPGYGVGLQFGTPLGLANVSYALQPSESPAQGRVHLGLSFGL</sequence>
<evidence type="ECO:0000256" key="3">
    <source>
        <dbReference type="SAM" id="SignalP"/>
    </source>
</evidence>
<name>A0A2A8D0Q9_9BACT</name>
<dbReference type="GO" id="GO:0019867">
    <property type="term" value="C:outer membrane"/>
    <property type="evidence" value="ECO:0007669"/>
    <property type="project" value="InterPro"/>
</dbReference>
<comment type="caution">
    <text evidence="5">The sequence shown here is derived from an EMBL/GenBank/DDBJ whole genome shotgun (WGS) entry which is preliminary data.</text>
</comment>
<dbReference type="Gene3D" id="2.40.160.50">
    <property type="entry name" value="membrane protein fhac: a member of the omp85/tpsb transporter family"/>
    <property type="match status" value="1"/>
</dbReference>